<evidence type="ECO:0000313" key="2">
    <source>
        <dbReference type="Proteomes" id="UP000195447"/>
    </source>
</evidence>
<reference evidence="2" key="1">
    <citation type="submission" date="2017-04" db="EMBL/GenBank/DDBJ databases">
        <title>Function of individual gut microbiota members based on whole genome sequencing of pure cultures obtained from chicken caecum.</title>
        <authorList>
            <person name="Medvecky M."/>
            <person name="Cejkova D."/>
            <person name="Polansky O."/>
            <person name="Karasova D."/>
            <person name="Kubasova T."/>
            <person name="Cizek A."/>
            <person name="Rychlik I."/>
        </authorList>
    </citation>
    <scope>NUCLEOTIDE SEQUENCE [LARGE SCALE GENOMIC DNA]</scope>
    <source>
        <strain evidence="2">An178</strain>
    </source>
</reference>
<dbReference type="Pfam" id="PF06723">
    <property type="entry name" value="MreB_Mbl"/>
    <property type="match status" value="1"/>
</dbReference>
<proteinExistence type="predicted"/>
<accession>A0A1Y4M5F5</accession>
<sequence length="308" mass="35316">MFAHWIALDPGSNSLRLYDYFNDREVCLKTCIAYDKQKMIAMAEQALAYVYQNKKDIKVRYPIKQGDILNDVTPLIRQALKELKVSQNVFKPCFLVCLNEDVSDEQKLKWQQQLAACKVRKVEFITPMEVLQTEQACFIIHAGHSYTEMGIYAHGHEFAHKIIYFGGMGMDEKIKMTIAQKQNCLISNEDASALKEAVSQAFKMNKNPMLQCMAMDRYGKLVNIQIRASDLWPAMEEQILQVVLWAKHCYMNMGSEMKQRLMNNGIMLSGGLANCFGLKEALKHEFDCPIICTTKPECDIIEQMKGLK</sequence>
<name>A0A1Y4M5F5_9FIRM</name>
<dbReference type="Gene3D" id="3.30.420.40">
    <property type="match status" value="1"/>
</dbReference>
<comment type="caution">
    <text evidence="1">The sequence shown here is derived from an EMBL/GenBank/DDBJ whole genome shotgun (WGS) entry which is preliminary data.</text>
</comment>
<dbReference type="Proteomes" id="UP000195447">
    <property type="component" value="Unassembled WGS sequence"/>
</dbReference>
<organism evidence="1 2">
    <name type="scientific">Faecalitalea cylindroides</name>
    <dbReference type="NCBI Taxonomy" id="39483"/>
    <lineage>
        <taxon>Bacteria</taxon>
        <taxon>Bacillati</taxon>
        <taxon>Bacillota</taxon>
        <taxon>Erysipelotrichia</taxon>
        <taxon>Erysipelotrichales</taxon>
        <taxon>Erysipelotrichaceae</taxon>
        <taxon>Faecalitalea</taxon>
    </lineage>
</organism>
<dbReference type="InterPro" id="IPR043129">
    <property type="entry name" value="ATPase_NBD"/>
</dbReference>
<gene>
    <name evidence="1" type="ORF">B5F14_00680</name>
</gene>
<dbReference type="InterPro" id="IPR056546">
    <property type="entry name" value="MreB_MamK-like"/>
</dbReference>
<dbReference type="SUPFAM" id="SSF53067">
    <property type="entry name" value="Actin-like ATPase domain"/>
    <property type="match status" value="1"/>
</dbReference>
<dbReference type="RefSeq" id="WP_087158005.1">
    <property type="nucleotide sequence ID" value="NZ_CALHAA010000026.1"/>
</dbReference>
<evidence type="ECO:0000313" key="1">
    <source>
        <dbReference type="EMBL" id="OUP61932.1"/>
    </source>
</evidence>
<keyword evidence="2" id="KW-1185">Reference proteome</keyword>
<protein>
    <recommendedName>
        <fullName evidence="3">Actin-like protein N-terminal domain-containing protein</fullName>
    </recommendedName>
</protein>
<dbReference type="EMBL" id="NFKM01000001">
    <property type="protein sequence ID" value="OUP61932.1"/>
    <property type="molecule type" value="Genomic_DNA"/>
</dbReference>
<evidence type="ECO:0008006" key="3">
    <source>
        <dbReference type="Google" id="ProtNLM"/>
    </source>
</evidence>
<dbReference type="AlphaFoldDB" id="A0A1Y4M5F5"/>